<protein>
    <submittedName>
        <fullName evidence="1">Uncharacterized protein</fullName>
    </submittedName>
</protein>
<dbReference type="AlphaFoldDB" id="A0A8I2YE28"/>
<sequence>MNISVMSGNHMAYPLLISLANIDAHICSKTSLHAYLLVALLPIAKFTHKTTRVHSLLQDWLVHEALNIVLAPLKTATQIGIMMSDPVGNLRYCFTPIAAWITDTPEESLLSGTGPKVSLVTIASSKQFGNAHQHELCTADHTLAAIHTACSQYSPNDHIGFLKAAKWLGLNGVIDLVWTGWPLSQPCYFITLEVLHHFFRFAWNHDIQ</sequence>
<dbReference type="EMBL" id="JAGFBS010000054">
    <property type="protein sequence ID" value="KAG6370271.1"/>
    <property type="molecule type" value="Genomic_DNA"/>
</dbReference>
<accession>A0A8I2YE28</accession>
<dbReference type="OrthoDB" id="2677878at2759"/>
<dbReference type="Proteomes" id="UP000683000">
    <property type="component" value="Unassembled WGS sequence"/>
</dbReference>
<reference evidence="1" key="1">
    <citation type="submission" date="2021-03" db="EMBL/GenBank/DDBJ databases">
        <title>Evolutionary innovations through gain and loss of genes in the ectomycorrhizal Boletales.</title>
        <authorList>
            <person name="Wu G."/>
            <person name="Miyauchi S."/>
            <person name="Morin E."/>
            <person name="Yang Z.-L."/>
            <person name="Xu J."/>
            <person name="Martin F.M."/>
        </authorList>
    </citation>
    <scope>NUCLEOTIDE SEQUENCE</scope>
    <source>
        <strain evidence="1">BR01</strain>
    </source>
</reference>
<proteinExistence type="predicted"/>
<gene>
    <name evidence="1" type="ORF">JVT61DRAFT_12220</name>
</gene>
<comment type="caution">
    <text evidence="1">The sequence shown here is derived from an EMBL/GenBank/DDBJ whole genome shotgun (WGS) entry which is preliminary data.</text>
</comment>
<dbReference type="InterPro" id="IPR041078">
    <property type="entry name" value="Plavaka"/>
</dbReference>
<organism evidence="1 2">
    <name type="scientific">Boletus reticuloceps</name>
    <dbReference type="NCBI Taxonomy" id="495285"/>
    <lineage>
        <taxon>Eukaryota</taxon>
        <taxon>Fungi</taxon>
        <taxon>Dikarya</taxon>
        <taxon>Basidiomycota</taxon>
        <taxon>Agaricomycotina</taxon>
        <taxon>Agaricomycetes</taxon>
        <taxon>Agaricomycetidae</taxon>
        <taxon>Boletales</taxon>
        <taxon>Boletineae</taxon>
        <taxon>Boletaceae</taxon>
        <taxon>Boletoideae</taxon>
        <taxon>Boletus</taxon>
    </lineage>
</organism>
<evidence type="ECO:0000313" key="1">
    <source>
        <dbReference type="EMBL" id="KAG6370271.1"/>
    </source>
</evidence>
<name>A0A8I2YE28_9AGAM</name>
<keyword evidence="2" id="KW-1185">Reference proteome</keyword>
<evidence type="ECO:0000313" key="2">
    <source>
        <dbReference type="Proteomes" id="UP000683000"/>
    </source>
</evidence>
<dbReference type="Pfam" id="PF18759">
    <property type="entry name" value="Plavaka"/>
    <property type="match status" value="1"/>
</dbReference>